<evidence type="ECO:0000256" key="1">
    <source>
        <dbReference type="SAM" id="Phobius"/>
    </source>
</evidence>
<evidence type="ECO:0000313" key="2">
    <source>
        <dbReference type="EMBL" id="NIE49527.1"/>
    </source>
</evidence>
<keyword evidence="1" id="KW-1133">Transmembrane helix</keyword>
<keyword evidence="1" id="KW-0812">Transmembrane</keyword>
<organism evidence="2">
    <name type="scientific">Rhipicephalus microplus</name>
    <name type="common">Cattle tick</name>
    <name type="synonym">Boophilus microplus</name>
    <dbReference type="NCBI Taxonomy" id="6941"/>
    <lineage>
        <taxon>Eukaryota</taxon>
        <taxon>Metazoa</taxon>
        <taxon>Ecdysozoa</taxon>
        <taxon>Arthropoda</taxon>
        <taxon>Chelicerata</taxon>
        <taxon>Arachnida</taxon>
        <taxon>Acari</taxon>
        <taxon>Parasitiformes</taxon>
        <taxon>Ixodida</taxon>
        <taxon>Ixodoidea</taxon>
        <taxon>Ixodidae</taxon>
        <taxon>Rhipicephalinae</taxon>
        <taxon>Rhipicephalus</taxon>
        <taxon>Boophilus</taxon>
    </lineage>
</organism>
<sequence>MASMSHNSDLFIAFKAIRVCRNKTFFRNHSGLAFCSFRAGVSLILLQADGKLRPMMLFIMHCRETDITGLLCAVVFVCWDRRQQSRISFELAGTGSHLKIPNTKEQDGHLSCSFVLCLLVQFAPKSNP</sequence>
<proteinExistence type="predicted"/>
<protein>
    <submittedName>
        <fullName evidence="2">Uncharacterized protein</fullName>
    </submittedName>
</protein>
<dbReference type="EMBL" id="GIKN01007254">
    <property type="protein sequence ID" value="NIE49527.1"/>
    <property type="molecule type" value="Transcribed_RNA"/>
</dbReference>
<feature type="transmembrane region" description="Helical" evidence="1">
    <location>
        <begin position="54"/>
        <end position="79"/>
    </location>
</feature>
<keyword evidence="1" id="KW-0472">Membrane</keyword>
<name>A0A6G5AHM7_RHIMP</name>
<feature type="transmembrane region" description="Helical" evidence="1">
    <location>
        <begin position="31"/>
        <end position="48"/>
    </location>
</feature>
<accession>A0A6G5AHM7</accession>
<reference evidence="2" key="1">
    <citation type="submission" date="2020-03" db="EMBL/GenBank/DDBJ databases">
        <title>A transcriptome and proteome of the tick Rhipicephalus microplus shaped by the genetic composition of its hosts and developmental stage.</title>
        <authorList>
            <person name="Garcia G.R."/>
            <person name="Ribeiro J.M.C."/>
            <person name="Maruyama S.R."/>
            <person name="Gardinasse L.G."/>
            <person name="Nelson K."/>
            <person name="Ferreira B.R."/>
            <person name="Andrade T.G."/>
            <person name="Santos I.K.F.M."/>
        </authorList>
    </citation>
    <scope>NUCLEOTIDE SEQUENCE</scope>
    <source>
        <strain evidence="2">NSGR</strain>
        <tissue evidence="2">Salivary glands</tissue>
    </source>
</reference>
<dbReference type="AlphaFoldDB" id="A0A6G5AHM7"/>